<dbReference type="AlphaFoldDB" id="A0A6J5XLH0"/>
<name>A0A6J5XLH0_PRUAR</name>
<sequence length="66" mass="7672">MKMQVRINSWYMTQAYITNLRECSNHTTSSATSTLHPPPHMSQLKRQFYQSDENPVTTLVVAESRK</sequence>
<keyword evidence="2" id="KW-1185">Reference proteome</keyword>
<organism evidence="1 2">
    <name type="scientific">Prunus armeniaca</name>
    <name type="common">Apricot</name>
    <name type="synonym">Armeniaca vulgaris</name>
    <dbReference type="NCBI Taxonomy" id="36596"/>
    <lineage>
        <taxon>Eukaryota</taxon>
        <taxon>Viridiplantae</taxon>
        <taxon>Streptophyta</taxon>
        <taxon>Embryophyta</taxon>
        <taxon>Tracheophyta</taxon>
        <taxon>Spermatophyta</taxon>
        <taxon>Magnoliopsida</taxon>
        <taxon>eudicotyledons</taxon>
        <taxon>Gunneridae</taxon>
        <taxon>Pentapetalae</taxon>
        <taxon>rosids</taxon>
        <taxon>fabids</taxon>
        <taxon>Rosales</taxon>
        <taxon>Rosaceae</taxon>
        <taxon>Amygdaloideae</taxon>
        <taxon>Amygdaleae</taxon>
        <taxon>Prunus</taxon>
    </lineage>
</organism>
<dbReference type="Proteomes" id="UP000507245">
    <property type="component" value="Unassembled WGS sequence"/>
</dbReference>
<dbReference type="EMBL" id="CAEKKB010000006">
    <property type="protein sequence ID" value="CAB4314806.1"/>
    <property type="molecule type" value="Genomic_DNA"/>
</dbReference>
<proteinExistence type="predicted"/>
<accession>A0A6J5XLH0</accession>
<evidence type="ECO:0000313" key="2">
    <source>
        <dbReference type="Proteomes" id="UP000507245"/>
    </source>
</evidence>
<gene>
    <name evidence="1" type="ORF">ORAREDHAP_LOCUS39331</name>
</gene>
<protein>
    <submittedName>
        <fullName evidence="1">Uncharacterized protein</fullName>
    </submittedName>
</protein>
<evidence type="ECO:0000313" key="1">
    <source>
        <dbReference type="EMBL" id="CAB4314806.1"/>
    </source>
</evidence>
<reference evidence="2" key="1">
    <citation type="journal article" date="2020" name="Genome Biol.">
        <title>Gamete binning: chromosome-level and haplotype-resolved genome assembly enabled by high-throughput single-cell sequencing of gamete genomes.</title>
        <authorList>
            <person name="Campoy J.A."/>
            <person name="Sun H."/>
            <person name="Goel M."/>
            <person name="Jiao W.-B."/>
            <person name="Folz-Donahue K."/>
            <person name="Wang N."/>
            <person name="Rubio M."/>
            <person name="Liu C."/>
            <person name="Kukat C."/>
            <person name="Ruiz D."/>
            <person name="Huettel B."/>
            <person name="Schneeberger K."/>
        </authorList>
    </citation>
    <scope>NUCLEOTIDE SEQUENCE [LARGE SCALE GENOMIC DNA]</scope>
    <source>
        <strain evidence="2">cv. Rojo Pasion</strain>
    </source>
</reference>